<accession>X1KWA1</accession>
<comment type="caution">
    <text evidence="1">The sequence shown here is derived from an EMBL/GenBank/DDBJ whole genome shotgun (WGS) entry which is preliminary data.</text>
</comment>
<evidence type="ECO:0000313" key="1">
    <source>
        <dbReference type="EMBL" id="GAI11367.1"/>
    </source>
</evidence>
<organism evidence="1">
    <name type="scientific">marine sediment metagenome</name>
    <dbReference type="NCBI Taxonomy" id="412755"/>
    <lineage>
        <taxon>unclassified sequences</taxon>
        <taxon>metagenomes</taxon>
        <taxon>ecological metagenomes</taxon>
    </lineage>
</organism>
<dbReference type="EMBL" id="BARV01010367">
    <property type="protein sequence ID" value="GAI11367.1"/>
    <property type="molecule type" value="Genomic_DNA"/>
</dbReference>
<reference evidence="1" key="1">
    <citation type="journal article" date="2014" name="Front. Microbiol.">
        <title>High frequency of phylogenetically diverse reductive dehalogenase-homologous genes in deep subseafloor sedimentary metagenomes.</title>
        <authorList>
            <person name="Kawai M."/>
            <person name="Futagami T."/>
            <person name="Toyoda A."/>
            <person name="Takaki Y."/>
            <person name="Nishi S."/>
            <person name="Hori S."/>
            <person name="Arai W."/>
            <person name="Tsubouchi T."/>
            <person name="Morono Y."/>
            <person name="Uchiyama I."/>
            <person name="Ito T."/>
            <person name="Fujiyama A."/>
            <person name="Inagaki F."/>
            <person name="Takami H."/>
        </authorList>
    </citation>
    <scope>NUCLEOTIDE SEQUENCE</scope>
    <source>
        <strain evidence="1">Expedition CK06-06</strain>
    </source>
</reference>
<proteinExistence type="predicted"/>
<sequence>MLEVYNNKHKKIGYIDGKNYYNKKKKKIGFLEGNMVKNKRGFPLLKLNKNNNILIFGDEQVGFILDTKIGDDDGTICEISKEKGELLDPEGEVLLSLEGNYETLELMDYFGIAGTYLKSIWSEKVFRS</sequence>
<protein>
    <submittedName>
        <fullName evidence="1">Uncharacterized protein</fullName>
    </submittedName>
</protein>
<name>X1KWA1_9ZZZZ</name>
<dbReference type="AlphaFoldDB" id="X1KWA1"/>
<gene>
    <name evidence="1" type="ORF">S06H3_20087</name>
</gene>